<keyword evidence="1" id="KW-1133">Transmembrane helix</keyword>
<evidence type="ECO:0000256" key="1">
    <source>
        <dbReference type="SAM" id="Phobius"/>
    </source>
</evidence>
<reference evidence="2 3" key="1">
    <citation type="submission" date="2020-08" db="EMBL/GenBank/DDBJ databases">
        <title>Lysobacter sp. II4 sp. nov., isolated from soil.</title>
        <authorList>
            <person name="Woo C.Y."/>
            <person name="Kim J."/>
        </authorList>
    </citation>
    <scope>NUCLEOTIDE SEQUENCE [LARGE SCALE GENOMIC DNA]</scope>
    <source>
        <strain evidence="2 3">II4</strain>
    </source>
</reference>
<dbReference type="KEGG" id="lsx:H8B22_01790"/>
<dbReference type="RefSeq" id="WP_187712439.1">
    <property type="nucleotide sequence ID" value="NZ_CP060820.1"/>
</dbReference>
<sequence>MKNKQSGLTLIGFVIVLAIAGLFIYVGMKLVPMYTEFYAVKKALASLANEDGIANKSAGEVEQMFFKRLYMSYAETIKHDDVKVERRETSWIVIVDYESRRELIANLDVVGKFHAEKVLTRKAGE</sequence>
<evidence type="ECO:0000313" key="3">
    <source>
        <dbReference type="Proteomes" id="UP000516018"/>
    </source>
</evidence>
<keyword evidence="1" id="KW-0812">Transmembrane</keyword>
<name>A0A7H0FY86_9GAMM</name>
<accession>A0A7H0FY86</accession>
<organism evidence="2 3">
    <name type="scientific">Agrilutibacter terrestris</name>
    <dbReference type="NCBI Taxonomy" id="2865112"/>
    <lineage>
        <taxon>Bacteria</taxon>
        <taxon>Pseudomonadati</taxon>
        <taxon>Pseudomonadota</taxon>
        <taxon>Gammaproteobacteria</taxon>
        <taxon>Lysobacterales</taxon>
        <taxon>Lysobacteraceae</taxon>
        <taxon>Agrilutibacter</taxon>
    </lineage>
</organism>
<dbReference type="InterPro" id="IPR032314">
    <property type="entry name" value="DUF4845"/>
</dbReference>
<protein>
    <submittedName>
        <fullName evidence="2">DUF4845 domain-containing protein</fullName>
    </submittedName>
</protein>
<evidence type="ECO:0000313" key="2">
    <source>
        <dbReference type="EMBL" id="QNP41002.1"/>
    </source>
</evidence>
<feature type="transmembrane region" description="Helical" evidence="1">
    <location>
        <begin position="7"/>
        <end position="28"/>
    </location>
</feature>
<proteinExistence type="predicted"/>
<dbReference type="Pfam" id="PF16137">
    <property type="entry name" value="DUF4845"/>
    <property type="match status" value="1"/>
</dbReference>
<dbReference type="EMBL" id="CP060820">
    <property type="protein sequence ID" value="QNP41002.1"/>
    <property type="molecule type" value="Genomic_DNA"/>
</dbReference>
<gene>
    <name evidence="2" type="ORF">H8B22_01790</name>
</gene>
<dbReference type="AlphaFoldDB" id="A0A7H0FY86"/>
<keyword evidence="3" id="KW-1185">Reference proteome</keyword>
<keyword evidence="1" id="KW-0472">Membrane</keyword>
<dbReference type="Proteomes" id="UP000516018">
    <property type="component" value="Chromosome"/>
</dbReference>